<name>A0A5C6D9U6_9BACT</name>
<sequence length="86" mass="9636">MTPAVHSNPNPGRWRAELSFTNQTETELRVYPITPAGRRGRVIRIEPSQNATFNARLGGVYVVESEDGKIHEVHSPSFPPRNVVIE</sequence>
<gene>
    <name evidence="1" type="ORF">Poly41_58940</name>
</gene>
<dbReference type="EMBL" id="SJPV01000014">
    <property type="protein sequence ID" value="TWU32006.1"/>
    <property type="molecule type" value="Genomic_DNA"/>
</dbReference>
<reference evidence="1 2" key="1">
    <citation type="submission" date="2019-02" db="EMBL/GenBank/DDBJ databases">
        <title>Deep-cultivation of Planctomycetes and their phenomic and genomic characterization uncovers novel biology.</title>
        <authorList>
            <person name="Wiegand S."/>
            <person name="Jogler M."/>
            <person name="Boedeker C."/>
            <person name="Pinto D."/>
            <person name="Vollmers J."/>
            <person name="Rivas-Marin E."/>
            <person name="Kohn T."/>
            <person name="Peeters S.H."/>
            <person name="Heuer A."/>
            <person name="Rast P."/>
            <person name="Oberbeckmann S."/>
            <person name="Bunk B."/>
            <person name="Jeske O."/>
            <person name="Meyerdierks A."/>
            <person name="Storesund J.E."/>
            <person name="Kallscheuer N."/>
            <person name="Luecker S."/>
            <person name="Lage O.M."/>
            <person name="Pohl T."/>
            <person name="Merkel B.J."/>
            <person name="Hornburger P."/>
            <person name="Mueller R.-W."/>
            <person name="Bruemmer F."/>
            <person name="Labrenz M."/>
            <person name="Spormann A.M."/>
            <person name="Op Den Camp H."/>
            <person name="Overmann J."/>
            <person name="Amann R."/>
            <person name="Jetten M.S.M."/>
            <person name="Mascher T."/>
            <person name="Medema M.H."/>
            <person name="Devos D.P."/>
            <person name="Kaster A.-K."/>
            <person name="Ovreas L."/>
            <person name="Rohde M."/>
            <person name="Galperin M.Y."/>
            <person name="Jogler C."/>
        </authorList>
    </citation>
    <scope>NUCLEOTIDE SEQUENCE [LARGE SCALE GENOMIC DNA]</scope>
    <source>
        <strain evidence="1 2">Poly41</strain>
    </source>
</reference>
<comment type="caution">
    <text evidence="1">The sequence shown here is derived from an EMBL/GenBank/DDBJ whole genome shotgun (WGS) entry which is preliminary data.</text>
</comment>
<accession>A0A5C6D9U6</accession>
<keyword evidence="2" id="KW-1185">Reference proteome</keyword>
<protein>
    <submittedName>
        <fullName evidence="1">Uncharacterized protein</fullName>
    </submittedName>
</protein>
<evidence type="ECO:0000313" key="2">
    <source>
        <dbReference type="Proteomes" id="UP000319143"/>
    </source>
</evidence>
<organism evidence="1 2">
    <name type="scientific">Novipirellula artificiosorum</name>
    <dbReference type="NCBI Taxonomy" id="2528016"/>
    <lineage>
        <taxon>Bacteria</taxon>
        <taxon>Pseudomonadati</taxon>
        <taxon>Planctomycetota</taxon>
        <taxon>Planctomycetia</taxon>
        <taxon>Pirellulales</taxon>
        <taxon>Pirellulaceae</taxon>
        <taxon>Novipirellula</taxon>
    </lineage>
</organism>
<proteinExistence type="predicted"/>
<dbReference type="RefSeq" id="WP_231615997.1">
    <property type="nucleotide sequence ID" value="NZ_SJPV01000014.1"/>
</dbReference>
<evidence type="ECO:0000313" key="1">
    <source>
        <dbReference type="EMBL" id="TWU32006.1"/>
    </source>
</evidence>
<dbReference type="AlphaFoldDB" id="A0A5C6D9U6"/>
<dbReference type="Proteomes" id="UP000319143">
    <property type="component" value="Unassembled WGS sequence"/>
</dbReference>